<name>A0A7R9HSH3_9NEOP</name>
<dbReference type="AlphaFoldDB" id="A0A7R9HSH3"/>
<evidence type="ECO:0000313" key="8">
    <source>
        <dbReference type="EMBL" id="CAD7432756.1"/>
    </source>
</evidence>
<evidence type="ECO:0000256" key="2">
    <source>
        <dbReference type="ARBA" id="ARBA00023157"/>
    </source>
</evidence>
<dbReference type="PANTHER" id="PTHR23199:SF12">
    <property type="entry name" value="NEUROTROPHIN 1-RELATED"/>
    <property type="match status" value="1"/>
</dbReference>
<dbReference type="InterPro" id="IPR029034">
    <property type="entry name" value="Cystine-knot_cytokine"/>
</dbReference>
<dbReference type="GO" id="GO:0008083">
    <property type="term" value="F:growth factor activity"/>
    <property type="evidence" value="ECO:0007669"/>
    <property type="project" value="TreeGrafter"/>
</dbReference>
<evidence type="ECO:0000256" key="4">
    <source>
        <dbReference type="SAM" id="MobiDB-lite"/>
    </source>
</evidence>
<dbReference type="GO" id="GO:0021556">
    <property type="term" value="P:central nervous system formation"/>
    <property type="evidence" value="ECO:0007669"/>
    <property type="project" value="TreeGrafter"/>
</dbReference>
<dbReference type="Gene3D" id="2.10.90.10">
    <property type="entry name" value="Cystine-knot cytokines"/>
    <property type="match status" value="1"/>
</dbReference>
<feature type="signal peptide" evidence="5">
    <location>
        <begin position="1"/>
        <end position="19"/>
    </location>
</feature>
<feature type="compositionally biased region" description="Polar residues" evidence="4">
    <location>
        <begin position="832"/>
        <end position="851"/>
    </location>
</feature>
<reference evidence="8" key="1">
    <citation type="submission" date="2020-11" db="EMBL/GenBank/DDBJ databases">
        <authorList>
            <person name="Tran Van P."/>
        </authorList>
    </citation>
    <scope>NUCLEOTIDE SEQUENCE</scope>
</reference>
<dbReference type="Pfam" id="PF16077">
    <property type="entry name" value="Spaetzle"/>
    <property type="match status" value="1"/>
</dbReference>
<keyword evidence="2" id="KW-1015">Disulfide bond</keyword>
<dbReference type="InterPro" id="IPR056200">
    <property type="entry name" value="NT_N"/>
</dbReference>
<dbReference type="PANTHER" id="PTHR23199">
    <property type="entry name" value="NEUROTROPHIN 1-RELATED"/>
    <property type="match status" value="1"/>
</dbReference>
<dbReference type="SUPFAM" id="SSF57501">
    <property type="entry name" value="Cystine-knot cytokines"/>
    <property type="match status" value="1"/>
</dbReference>
<evidence type="ECO:0000259" key="7">
    <source>
        <dbReference type="Pfam" id="PF24103"/>
    </source>
</evidence>
<dbReference type="GO" id="GO:0005121">
    <property type="term" value="F:Toll binding"/>
    <property type="evidence" value="ECO:0007669"/>
    <property type="project" value="TreeGrafter"/>
</dbReference>
<evidence type="ECO:0000256" key="5">
    <source>
        <dbReference type="SAM" id="SignalP"/>
    </source>
</evidence>
<dbReference type="InterPro" id="IPR032104">
    <property type="entry name" value="Spaetzle"/>
</dbReference>
<evidence type="ECO:0000259" key="6">
    <source>
        <dbReference type="Pfam" id="PF16077"/>
    </source>
</evidence>
<dbReference type="EMBL" id="OB795854">
    <property type="protein sequence ID" value="CAD7432756.1"/>
    <property type="molecule type" value="Genomic_DNA"/>
</dbReference>
<sequence length="972" mass="108718">MDILITFLVALSALDPLLPIFVFGKKSSAIGTVSVITRHNQGPYLRLSMSKGSSKWCGQHWAAEELSACPAPEEWEVHQTNLRFHLREKYLKYQPGIEFGTPRLVTRFNDPYTTRLVHLKMTPEHGSIPVSRGSEPAFAWRESGKPFRKKPPLVHPTEIRTSISPSSAVELNTTSALANYATELICFGITTQAVADDATSLDGMELEEFLFEDNENDTRVTSQPLSDHFTSNDDPELQDYSPDESISNEEENDENIYKERESSKKESVIYRAMLTAMKRPEMSHLIGQVLPIIRSMSPPQRLTLATLLTAQVMSSPNGVPPSLQQVVSMFGERSGQGNEKRNILSELLLPISIDIANMFRGASSMRSNSDPPEALKFRRHHLTPGPSLKKLILAHPGFTINMLGTSPTPFLHHGFATSGHNRRNVQVETELLPPPSPPHSRPITTIQKSKWAPNFATTLIPEGPNRVQQLPGVLSQPARKQNPAEVMEHTKSPALKDCEYLTNTICLEVTDYPNRPRIESRADSWLKAPLSLLCQLEGRGQSSGFDVGVCVVADHESRNAILSSIHHNQRAVEALLKELEQHSTDRLVGNGTSTHEEQSILEDSIHKRRQDDGNNLQNIDQAGSRLCLSSVQYARPKRARATSGLWKYIVNIGDHTQTLRLEMCLRPQEPCSYILDNIRSNCYQVYNYHRLLTWDEEIGLHMDIFKVPTCCSCHVHGYSFDFPPLDVNEMKNQPEQFFGVEIAGDDHSRPFNIEQNKQSFRNPIPDDLVPPKGPPLPLAHEEEYQQFAGNQIRRSRNQTSNIFEEELDLDVDESSISKQPFPHVITSDVLRRSSTTARPYQSHNGIDSASNKRGHSVMYQDTGTARIRLWVGFSVTDQLSSPESLVVTGVSDPSSPRFHPHSVGDRGLLSHCGISKRLLSLIDTAASNFLQADHIPTQDKTQFSFSPSSLVYLTKEGSTLPIGDGVYLPITI</sequence>
<organism evidence="8">
    <name type="scientific">Timema monikensis</name>
    <dbReference type="NCBI Taxonomy" id="170555"/>
    <lineage>
        <taxon>Eukaryota</taxon>
        <taxon>Metazoa</taxon>
        <taxon>Ecdysozoa</taxon>
        <taxon>Arthropoda</taxon>
        <taxon>Hexapoda</taxon>
        <taxon>Insecta</taxon>
        <taxon>Pterygota</taxon>
        <taxon>Neoptera</taxon>
        <taxon>Polyneoptera</taxon>
        <taxon>Phasmatodea</taxon>
        <taxon>Timematodea</taxon>
        <taxon>Timematoidea</taxon>
        <taxon>Timematidae</taxon>
        <taxon>Timema</taxon>
    </lineage>
</organism>
<evidence type="ECO:0000256" key="1">
    <source>
        <dbReference type="ARBA" id="ARBA00022729"/>
    </source>
</evidence>
<feature type="domain" description="Spaetzle" evidence="6">
    <location>
        <begin position="625"/>
        <end position="715"/>
    </location>
</feature>
<accession>A0A7R9HSH3</accession>
<dbReference type="InterPro" id="IPR052444">
    <property type="entry name" value="Spz/Toll_ligand-like"/>
</dbReference>
<feature type="chain" id="PRO_5031295942" evidence="5">
    <location>
        <begin position="20"/>
        <end position="972"/>
    </location>
</feature>
<protein>
    <submittedName>
        <fullName evidence="8">Uncharacterized protein</fullName>
    </submittedName>
</protein>
<keyword evidence="1 5" id="KW-0732">Signal</keyword>
<dbReference type="GO" id="GO:0005615">
    <property type="term" value="C:extracellular space"/>
    <property type="evidence" value="ECO:0007669"/>
    <property type="project" value="UniProtKB-ARBA"/>
</dbReference>
<keyword evidence="3" id="KW-0325">Glycoprotein</keyword>
<proteinExistence type="predicted"/>
<feature type="region of interest" description="Disordered" evidence="4">
    <location>
        <begin position="212"/>
        <end position="261"/>
    </location>
</feature>
<dbReference type="Pfam" id="PF24103">
    <property type="entry name" value="NT_N"/>
    <property type="match status" value="1"/>
</dbReference>
<feature type="region of interest" description="Disordered" evidence="4">
    <location>
        <begin position="832"/>
        <end position="853"/>
    </location>
</feature>
<feature type="compositionally biased region" description="Polar residues" evidence="4">
    <location>
        <begin position="219"/>
        <end position="229"/>
    </location>
</feature>
<evidence type="ECO:0000256" key="3">
    <source>
        <dbReference type="ARBA" id="ARBA00023180"/>
    </source>
</evidence>
<dbReference type="GO" id="GO:0045087">
    <property type="term" value="P:innate immune response"/>
    <property type="evidence" value="ECO:0007669"/>
    <property type="project" value="TreeGrafter"/>
</dbReference>
<feature type="domain" description="Neurotrophin 1 N-terminal" evidence="7">
    <location>
        <begin position="264"/>
        <end position="365"/>
    </location>
</feature>
<gene>
    <name evidence="8" type="ORF">TMSB3V08_LOCUS9455</name>
</gene>